<protein>
    <recommendedName>
        <fullName evidence="4">SH3 domain-containing protein</fullName>
    </recommendedName>
</protein>
<dbReference type="InterPro" id="IPR056485">
    <property type="entry name" value="ARM_KRIT1"/>
</dbReference>
<feature type="compositionally biased region" description="Polar residues" evidence="3">
    <location>
        <begin position="451"/>
        <end position="473"/>
    </location>
</feature>
<dbReference type="SMART" id="SM00326">
    <property type="entry name" value="SH3"/>
    <property type="match status" value="1"/>
</dbReference>
<evidence type="ECO:0000256" key="1">
    <source>
        <dbReference type="ARBA" id="ARBA00022443"/>
    </source>
</evidence>
<feature type="region of interest" description="Disordered" evidence="3">
    <location>
        <begin position="1"/>
        <end position="48"/>
    </location>
</feature>
<organism evidence="5 6">
    <name type="scientific">Daldinia eschscholtzii</name>
    <dbReference type="NCBI Taxonomy" id="292717"/>
    <lineage>
        <taxon>Eukaryota</taxon>
        <taxon>Fungi</taxon>
        <taxon>Dikarya</taxon>
        <taxon>Ascomycota</taxon>
        <taxon>Pezizomycotina</taxon>
        <taxon>Sordariomycetes</taxon>
        <taxon>Xylariomycetidae</taxon>
        <taxon>Xylariales</taxon>
        <taxon>Hypoxylaceae</taxon>
        <taxon>Daldinia</taxon>
    </lineage>
</organism>
<dbReference type="EMBL" id="JBANMG010000006">
    <property type="protein sequence ID" value="KAK6952116.1"/>
    <property type="molecule type" value="Genomic_DNA"/>
</dbReference>
<reference evidence="5 6" key="1">
    <citation type="journal article" date="2024" name="Front Chem Biol">
        <title>Unveiling the potential of Daldinia eschscholtzii MFLUCC 19-0629 through bioactivity and bioinformatics studies for enhanced sustainable agriculture production.</title>
        <authorList>
            <person name="Brooks S."/>
            <person name="Weaver J.A."/>
            <person name="Klomchit A."/>
            <person name="Alharthi S.A."/>
            <person name="Onlamun T."/>
            <person name="Nurani R."/>
            <person name="Vong T.K."/>
            <person name="Alberti F."/>
            <person name="Greco C."/>
        </authorList>
    </citation>
    <scope>NUCLEOTIDE SEQUENCE [LARGE SCALE GENOMIC DNA]</scope>
    <source>
        <strain evidence="5">MFLUCC 19-0629</strain>
    </source>
</reference>
<sequence length="809" mass="89994">MELAFPEKPPQWPDGGRQEVNASGKDVGVDASPLGQGPGRGGRSQSVYGQSSQAIYDWDDGWKSSDFPQPQPVYTGLSFIYDDRLDIFHGPMTIEPPFPKSFFEGTTDMPRRKLILTAAQTGNDQLIDFLISCSLADADQPPLPSENVSFSTPMLAAIGLKNARVIEALLKQKDFNPTRRFCGLTYYEIAEKRRGLAWEDEVRLLKEAFDNASRHQSINSQTKEPITLRLITDRSYSNPPSVSGEDIIEGTDFYNCGWCRYSFSSTEQLHFHRERCFARPFSTIVKLDLTREKIAMHLKLQYVTPYYSILPFSDIKRTRSSSLIKPMQTPLQPTPLVQVRTIRRTLSDPGLSISTNKLRRHFAKLLDRGEIADMNIPCLGLAGNGSDAMDSTSSSTLSTDNNLYRDDGLSRQSVEGQATEILNPPRLFETNSMTDLSSPQTTESSARHASETTTPLTAPSQGDSEISDFSMNDGSEDSHCEEESPFVRRAERRRTSLRDLMDAVYSTYTRVVTPGAMDGGESGPSNASGGESDSTGPSNNYDNYLNTSSVESSPELKPTAKSYDEFLQRELFRRIYRVLENKVDDALDSAEKNVVDGLKSQLEEIIRDVQTQLYEEFQTTFRPGEGQASNENDENASYMPISGMDPTLLLQDMFPLSSSSPPWSALGLEHQQAGPSASIPQLPYELMDISNISFEPLSSPVDANNNHDSSMTSSALFTVKAAHDYTSDYAEDLSFRVGQIITVTNDNEVDWYTGEYLDEFGMKKWGIFPRNLVERYPPPVPPRPTRGYDGNAGPASATFTSTFLPSYTA</sequence>
<feature type="region of interest" description="Disordered" evidence="3">
    <location>
        <begin position="513"/>
        <end position="557"/>
    </location>
</feature>
<dbReference type="Proteomes" id="UP001369815">
    <property type="component" value="Unassembled WGS sequence"/>
</dbReference>
<comment type="caution">
    <text evidence="5">The sequence shown here is derived from an EMBL/GenBank/DDBJ whole genome shotgun (WGS) entry which is preliminary data.</text>
</comment>
<keyword evidence="6" id="KW-1185">Reference proteome</keyword>
<feature type="compositionally biased region" description="Polar residues" evidence="3">
    <location>
        <begin position="429"/>
        <end position="444"/>
    </location>
</feature>
<evidence type="ECO:0000313" key="6">
    <source>
        <dbReference type="Proteomes" id="UP001369815"/>
    </source>
</evidence>
<dbReference type="Pfam" id="PF24521">
    <property type="entry name" value="Ank_KRIT1"/>
    <property type="match status" value="1"/>
</dbReference>
<feature type="compositionally biased region" description="Polar residues" evidence="3">
    <location>
        <begin position="523"/>
        <end position="552"/>
    </location>
</feature>
<feature type="region of interest" description="Disordered" evidence="3">
    <location>
        <begin position="385"/>
        <end position="491"/>
    </location>
</feature>
<dbReference type="InterPro" id="IPR001452">
    <property type="entry name" value="SH3_domain"/>
</dbReference>
<name>A0AAX6MI40_9PEZI</name>
<feature type="domain" description="SH3" evidence="4">
    <location>
        <begin position="714"/>
        <end position="778"/>
    </location>
</feature>
<evidence type="ECO:0000256" key="2">
    <source>
        <dbReference type="PROSITE-ProRule" id="PRU00192"/>
    </source>
</evidence>
<evidence type="ECO:0000259" key="4">
    <source>
        <dbReference type="PROSITE" id="PS50002"/>
    </source>
</evidence>
<dbReference type="SUPFAM" id="SSF50044">
    <property type="entry name" value="SH3-domain"/>
    <property type="match status" value="1"/>
</dbReference>
<dbReference type="PROSITE" id="PS50002">
    <property type="entry name" value="SH3"/>
    <property type="match status" value="1"/>
</dbReference>
<accession>A0AAX6MI40</accession>
<feature type="compositionally biased region" description="Low complexity" evidence="3">
    <location>
        <begin position="390"/>
        <end position="402"/>
    </location>
</feature>
<dbReference type="Gene3D" id="2.30.30.40">
    <property type="entry name" value="SH3 Domains"/>
    <property type="match status" value="1"/>
</dbReference>
<proteinExistence type="predicted"/>
<dbReference type="Pfam" id="PF00018">
    <property type="entry name" value="SH3_1"/>
    <property type="match status" value="1"/>
</dbReference>
<evidence type="ECO:0000313" key="5">
    <source>
        <dbReference type="EMBL" id="KAK6952116.1"/>
    </source>
</evidence>
<evidence type="ECO:0000256" key="3">
    <source>
        <dbReference type="SAM" id="MobiDB-lite"/>
    </source>
</evidence>
<dbReference type="AlphaFoldDB" id="A0AAX6MI40"/>
<feature type="compositionally biased region" description="Basic and acidic residues" evidence="3">
    <location>
        <begin position="476"/>
        <end position="491"/>
    </location>
</feature>
<gene>
    <name evidence="5" type="ORF">Daesc_006648</name>
</gene>
<dbReference type="InterPro" id="IPR036028">
    <property type="entry name" value="SH3-like_dom_sf"/>
</dbReference>
<keyword evidence="1 2" id="KW-0728">SH3 domain</keyword>